<sequence length="172" mass="19055">MKRKHLVWQGMTLLVGTMFFGTALARELSEQEKTVVCRLKEVVNEAGRDGYELIFWPVVRKGPPKISAPLTVKLDPSVEYLFVGYCDENCSDVQLKISNLSGDELGSEQDTLSVLTFEPPYTDDYELSLRMTDCSTEEGCVFGLGILAPKGAAVPFASRLPPELAQFEVCKP</sequence>
<organism evidence="1 2">
    <name type="scientific">Limnoraphis robusta CCNP1315</name>
    <dbReference type="NCBI Taxonomy" id="3110306"/>
    <lineage>
        <taxon>Bacteria</taxon>
        <taxon>Bacillati</taxon>
        <taxon>Cyanobacteriota</taxon>
        <taxon>Cyanophyceae</taxon>
        <taxon>Oscillatoriophycideae</taxon>
        <taxon>Oscillatoriales</taxon>
        <taxon>Sirenicapillariaceae</taxon>
        <taxon>Limnoraphis</taxon>
    </lineage>
</organism>
<evidence type="ECO:0000313" key="1">
    <source>
        <dbReference type="EMBL" id="MEA5521982.1"/>
    </source>
</evidence>
<dbReference type="EMBL" id="JAYGHT010000143">
    <property type="protein sequence ID" value="MEA5521982.1"/>
    <property type="molecule type" value="Genomic_DNA"/>
</dbReference>
<gene>
    <name evidence="1" type="ORF">VB854_23865</name>
</gene>
<comment type="caution">
    <text evidence="1">The sequence shown here is derived from an EMBL/GenBank/DDBJ whole genome shotgun (WGS) entry which is preliminary data.</text>
</comment>
<keyword evidence="2" id="KW-1185">Reference proteome</keyword>
<dbReference type="Proteomes" id="UP001301728">
    <property type="component" value="Unassembled WGS sequence"/>
</dbReference>
<proteinExistence type="predicted"/>
<evidence type="ECO:0000313" key="2">
    <source>
        <dbReference type="Proteomes" id="UP001301728"/>
    </source>
</evidence>
<protein>
    <recommendedName>
        <fullName evidence="3">DUF2808 domain-containing protein</fullName>
    </recommendedName>
</protein>
<accession>A0ABU5U518</accession>
<evidence type="ECO:0008006" key="3">
    <source>
        <dbReference type="Google" id="ProtNLM"/>
    </source>
</evidence>
<name>A0ABU5U518_9CYAN</name>
<dbReference type="RefSeq" id="WP_323224421.1">
    <property type="nucleotide sequence ID" value="NZ_JAYGHT010000143.1"/>
</dbReference>
<reference evidence="1 2" key="1">
    <citation type="submission" date="2023-12" db="EMBL/GenBank/DDBJ databases">
        <title>Baltic Sea Cyanobacteria.</title>
        <authorList>
            <person name="Delbaje E."/>
            <person name="Fewer D.P."/>
            <person name="Shishido T.K."/>
        </authorList>
    </citation>
    <scope>NUCLEOTIDE SEQUENCE [LARGE SCALE GENOMIC DNA]</scope>
    <source>
        <strain evidence="1 2">CCNP 1315</strain>
    </source>
</reference>